<reference evidence="4" key="1">
    <citation type="journal article" date="2020" name="bioRxiv">
        <title>Historical genomics reveals the evolutionary mechanisms behind multiple outbreaks of the host-specific coffee wilt pathogen Fusarium xylarioides.</title>
        <authorList>
            <person name="Peck D."/>
            <person name="Nowell R.W."/>
            <person name="Flood J."/>
            <person name="Ryan M.J."/>
            <person name="Barraclough T.G."/>
        </authorList>
    </citation>
    <scope>NUCLEOTIDE SEQUENCE</scope>
    <source>
        <strain evidence="4">IMI 127659i</strain>
    </source>
</reference>
<dbReference type="Pfam" id="PF23771">
    <property type="entry name" value="DUF7168"/>
    <property type="match status" value="1"/>
</dbReference>
<name>A0A9P7KXA1_9HYPO</name>
<accession>A0A9P7KXA1</accession>
<keyword evidence="5" id="KW-1185">Reference proteome</keyword>
<reference evidence="4" key="2">
    <citation type="submission" date="2020-10" db="EMBL/GenBank/DDBJ databases">
        <authorList>
            <person name="Peck L.D."/>
            <person name="Nowell R.W."/>
            <person name="Flood J."/>
            <person name="Ryan M.J."/>
            <person name="Barraclough T.G."/>
        </authorList>
    </citation>
    <scope>NUCLEOTIDE SEQUENCE</scope>
    <source>
        <strain evidence="4">IMI 127659i</strain>
    </source>
</reference>
<feature type="domain" description="DUF7168" evidence="3">
    <location>
        <begin position="102"/>
        <end position="216"/>
    </location>
</feature>
<feature type="domain" description="DUF2786" evidence="2">
    <location>
        <begin position="42"/>
        <end position="80"/>
    </location>
</feature>
<evidence type="ECO:0000256" key="1">
    <source>
        <dbReference type="SAM" id="MobiDB-lite"/>
    </source>
</evidence>
<sequence length="415" mass="46030">MMTHGGSRCASAPEAQPMSYTVPRAPLTRPAGCQILWVTGTIQRIKKCLNRANHPATLESEAKAALHVASRLMAQHNVTQAEVLADESQSGRLQFAGQSVVALRRSDGDRHKRIRIESYMDYLTEAIRTFFNCKSYSTRKYGAMNYTFYGLTDNTVAAASTFEMVFNLASSWALKYRGRDRTSYLLGICQTLRQTAKKEAADEIERAKKAEQDASVSETSLETEKRDNPTKSQLVDDINGAPSSPQGARSTSSTDPGNDAPVNAASEDGDLGIAEDPVAIPLDKDDVIHDESDEEMNDCVEPDFSTDPSDSIDPLMDIDKEIHRLVGKTEHQARGRDDDHTRAPQPNDESQWKSHMQLAIFRKTADDIADDYLKSRGVKLVSDRARTGRVHNMAAFRQGSQDSKKIDVRRKMLSS</sequence>
<feature type="compositionally biased region" description="Basic and acidic residues" evidence="1">
    <location>
        <begin position="203"/>
        <end position="212"/>
    </location>
</feature>
<dbReference type="Proteomes" id="UP000750502">
    <property type="component" value="Unassembled WGS sequence"/>
</dbReference>
<dbReference type="EMBL" id="JADFTT010000516">
    <property type="protein sequence ID" value="KAG5760725.1"/>
    <property type="molecule type" value="Genomic_DNA"/>
</dbReference>
<protein>
    <recommendedName>
        <fullName evidence="6">DUF2786 domain-containing protein</fullName>
    </recommendedName>
</protein>
<dbReference type="InterPro" id="IPR024498">
    <property type="entry name" value="DUF2786"/>
</dbReference>
<dbReference type="AlphaFoldDB" id="A0A9P7KXA1"/>
<feature type="region of interest" description="Disordered" evidence="1">
    <location>
        <begin position="328"/>
        <end position="352"/>
    </location>
</feature>
<organism evidence="4 5">
    <name type="scientific">Fusarium xylarioides</name>
    <dbReference type="NCBI Taxonomy" id="221167"/>
    <lineage>
        <taxon>Eukaryota</taxon>
        <taxon>Fungi</taxon>
        <taxon>Dikarya</taxon>
        <taxon>Ascomycota</taxon>
        <taxon>Pezizomycotina</taxon>
        <taxon>Sordariomycetes</taxon>
        <taxon>Hypocreomycetidae</taxon>
        <taxon>Hypocreales</taxon>
        <taxon>Nectriaceae</taxon>
        <taxon>Fusarium</taxon>
        <taxon>Fusarium fujikuroi species complex</taxon>
    </lineage>
</organism>
<feature type="compositionally biased region" description="Acidic residues" evidence="1">
    <location>
        <begin position="292"/>
        <end position="301"/>
    </location>
</feature>
<evidence type="ECO:0000259" key="2">
    <source>
        <dbReference type="Pfam" id="PF10979"/>
    </source>
</evidence>
<dbReference type="InterPro" id="IPR055592">
    <property type="entry name" value="DUF7168"/>
</dbReference>
<feature type="compositionally biased region" description="Basic and acidic residues" evidence="1">
    <location>
        <begin position="402"/>
        <end position="415"/>
    </location>
</feature>
<evidence type="ECO:0000313" key="5">
    <source>
        <dbReference type="Proteomes" id="UP000750502"/>
    </source>
</evidence>
<gene>
    <name evidence="4" type="ORF">H9Q72_011157</name>
</gene>
<feature type="region of interest" description="Disordered" evidence="1">
    <location>
        <begin position="395"/>
        <end position="415"/>
    </location>
</feature>
<evidence type="ECO:0000313" key="4">
    <source>
        <dbReference type="EMBL" id="KAG5760725.1"/>
    </source>
</evidence>
<feature type="compositionally biased region" description="Basic and acidic residues" evidence="1">
    <location>
        <begin position="328"/>
        <end position="342"/>
    </location>
</feature>
<evidence type="ECO:0008006" key="6">
    <source>
        <dbReference type="Google" id="ProtNLM"/>
    </source>
</evidence>
<dbReference type="Pfam" id="PF10979">
    <property type="entry name" value="DUF2786"/>
    <property type="match status" value="1"/>
</dbReference>
<feature type="compositionally biased region" description="Polar residues" evidence="1">
    <location>
        <begin position="241"/>
        <end position="256"/>
    </location>
</feature>
<evidence type="ECO:0000259" key="3">
    <source>
        <dbReference type="Pfam" id="PF23771"/>
    </source>
</evidence>
<feature type="region of interest" description="Disordered" evidence="1">
    <location>
        <begin position="292"/>
        <end position="312"/>
    </location>
</feature>
<proteinExistence type="predicted"/>
<comment type="caution">
    <text evidence="4">The sequence shown here is derived from an EMBL/GenBank/DDBJ whole genome shotgun (WGS) entry which is preliminary data.</text>
</comment>
<dbReference type="OrthoDB" id="3067443at2759"/>
<feature type="region of interest" description="Disordered" evidence="1">
    <location>
        <begin position="203"/>
        <end position="272"/>
    </location>
</feature>